<dbReference type="Pfam" id="PF07297">
    <property type="entry name" value="DPM2"/>
    <property type="match status" value="1"/>
</dbReference>
<dbReference type="AlphaFoldDB" id="A0AAN8EJI2"/>
<evidence type="ECO:0000313" key="8">
    <source>
        <dbReference type="EMBL" id="KAK5950955.1"/>
    </source>
</evidence>
<keyword evidence="9" id="KW-1185">Reference proteome</keyword>
<keyword evidence="4 7" id="KW-0256">Endoplasmic reticulum</keyword>
<reference evidence="8 9" key="1">
    <citation type="submission" date="2022-12" db="EMBL/GenBank/DDBJ databases">
        <title>Genomic features and morphological characterization of a novel Knufia sp. strain isolated from spacecraft assembly facility.</title>
        <authorList>
            <person name="Teixeira M."/>
            <person name="Chander A.M."/>
            <person name="Stajich J.E."/>
            <person name="Venkateswaran K."/>
        </authorList>
    </citation>
    <scope>NUCLEOTIDE SEQUENCE [LARGE SCALE GENOMIC DNA]</scope>
    <source>
        <strain evidence="8 9">FJI-L2-BK-P2</strain>
    </source>
</reference>
<comment type="subcellular location">
    <subcellularLocation>
        <location evidence="1 7">Endoplasmic reticulum membrane</location>
        <topology evidence="1 7">Multi-pass membrane protein</topology>
    </subcellularLocation>
</comment>
<keyword evidence="6 7" id="KW-0472">Membrane</keyword>
<comment type="similarity">
    <text evidence="2 7">Belongs to the DPM2 family.</text>
</comment>
<dbReference type="PANTHER" id="PTHR15039">
    <property type="entry name" value="DOLICHOL PHOSPHATE-MANNOSE BIOSYNTHESIS REGULATORY PROTEIN"/>
    <property type="match status" value="1"/>
</dbReference>
<organism evidence="8 9">
    <name type="scientific">Knufia fluminis</name>
    <dbReference type="NCBI Taxonomy" id="191047"/>
    <lineage>
        <taxon>Eukaryota</taxon>
        <taxon>Fungi</taxon>
        <taxon>Dikarya</taxon>
        <taxon>Ascomycota</taxon>
        <taxon>Pezizomycotina</taxon>
        <taxon>Eurotiomycetes</taxon>
        <taxon>Chaetothyriomycetidae</taxon>
        <taxon>Chaetothyriales</taxon>
        <taxon>Trichomeriaceae</taxon>
        <taxon>Knufia</taxon>
    </lineage>
</organism>
<dbReference type="GO" id="GO:0030234">
    <property type="term" value="F:enzyme regulator activity"/>
    <property type="evidence" value="ECO:0007669"/>
    <property type="project" value="UniProtKB-UniRule"/>
</dbReference>
<name>A0AAN8EJI2_9EURO</name>
<feature type="transmembrane region" description="Helical" evidence="7">
    <location>
        <begin position="7"/>
        <end position="27"/>
    </location>
</feature>
<evidence type="ECO:0000256" key="7">
    <source>
        <dbReference type="RuleBase" id="RU365084"/>
    </source>
</evidence>
<proteinExistence type="inferred from homology"/>
<evidence type="ECO:0000256" key="1">
    <source>
        <dbReference type="ARBA" id="ARBA00004477"/>
    </source>
</evidence>
<comment type="function">
    <text evidence="7">Regulatory subunit of the dolichol-phosphate mannose (DPM) synthase complex; essential for the ER localization.</text>
</comment>
<evidence type="ECO:0000256" key="3">
    <source>
        <dbReference type="ARBA" id="ARBA00022692"/>
    </source>
</evidence>
<keyword evidence="5 7" id="KW-1133">Transmembrane helix</keyword>
<protein>
    <recommendedName>
        <fullName evidence="7">Dolichol phosphate-mannose biosynthesis regulatory protein</fullName>
    </recommendedName>
</protein>
<dbReference type="InterPro" id="IPR009914">
    <property type="entry name" value="DPM2"/>
</dbReference>
<dbReference type="Proteomes" id="UP001316803">
    <property type="component" value="Unassembled WGS sequence"/>
</dbReference>
<evidence type="ECO:0000256" key="2">
    <source>
        <dbReference type="ARBA" id="ARBA00005478"/>
    </source>
</evidence>
<dbReference type="GO" id="GO:0180047">
    <property type="term" value="P:dolichol phosphate mannose biosynthetic process"/>
    <property type="evidence" value="ECO:0007669"/>
    <property type="project" value="InterPro"/>
</dbReference>
<dbReference type="GO" id="GO:0033185">
    <property type="term" value="C:dolichol-phosphate-mannose synthase complex"/>
    <property type="evidence" value="ECO:0007669"/>
    <property type="project" value="TreeGrafter"/>
</dbReference>
<gene>
    <name evidence="8" type="primary">dpm2</name>
    <name evidence="8" type="ORF">OHC33_008027</name>
</gene>
<dbReference type="EMBL" id="JAKLMC020000023">
    <property type="protein sequence ID" value="KAK5950955.1"/>
    <property type="molecule type" value="Genomic_DNA"/>
</dbReference>
<accession>A0AAN8EJI2</accession>
<comment type="pathway">
    <text evidence="7">Protein modification; protein glycosylation.</text>
</comment>
<feature type="transmembrane region" description="Helical" evidence="7">
    <location>
        <begin position="47"/>
        <end position="71"/>
    </location>
</feature>
<dbReference type="GO" id="GO:0005789">
    <property type="term" value="C:endoplasmic reticulum membrane"/>
    <property type="evidence" value="ECO:0007669"/>
    <property type="project" value="UniProtKB-SubCell"/>
</dbReference>
<evidence type="ECO:0000256" key="4">
    <source>
        <dbReference type="ARBA" id="ARBA00022824"/>
    </source>
</evidence>
<sequence length="91" mass="9985">MLDKAVGMAMLIVATTVFSYYTLWTLFMPFVDDDHPLQSLFPPRVWAIRVPVILTLLGSAVVGSFLGMVMIKSNRKRAAKARAAAAGKKSK</sequence>
<dbReference type="GO" id="GO:0006506">
    <property type="term" value="P:GPI anchor biosynthetic process"/>
    <property type="evidence" value="ECO:0007669"/>
    <property type="project" value="TreeGrafter"/>
</dbReference>
<comment type="caution">
    <text evidence="8">The sequence shown here is derived from an EMBL/GenBank/DDBJ whole genome shotgun (WGS) entry which is preliminary data.</text>
</comment>
<evidence type="ECO:0000256" key="5">
    <source>
        <dbReference type="ARBA" id="ARBA00022989"/>
    </source>
</evidence>
<keyword evidence="3 7" id="KW-0812">Transmembrane</keyword>
<comment type="subunit">
    <text evidence="7">Component of the dolichol-phosphate mannose (DPM) synthase complex.</text>
</comment>
<dbReference type="PANTHER" id="PTHR15039:SF11">
    <property type="entry name" value="DOLICHOL PHOSPHATE-MANNOSE BIOSYNTHESIS REGULATORY PROTEIN"/>
    <property type="match status" value="1"/>
</dbReference>
<evidence type="ECO:0000313" key="9">
    <source>
        <dbReference type="Proteomes" id="UP001316803"/>
    </source>
</evidence>
<evidence type="ECO:0000256" key="6">
    <source>
        <dbReference type="ARBA" id="ARBA00023136"/>
    </source>
</evidence>